<dbReference type="InterPro" id="IPR027266">
    <property type="entry name" value="TrmE/GcvT-like"/>
</dbReference>
<keyword evidence="6" id="KW-1185">Reference proteome</keyword>
<sequence>MAALARNLRINQFLKLFQSCSGRRLVTQASEKCFADIKCSPLRKRGLLKLKGRDTIKFLQGLVTNDVETFQLEAERKAMYAFFLNSSGRALYDVFLYKHGVTEESPAFFLECDVGAISDLIKHLKMFKLRSKVDISRAEDCEPWVIFSPSGAVDLQHPSARSDMLVLEEDPRVKLLGFRMVLPKGSSPCVCFDDMYETGDTFDYDVHRAKLGVCEGVDEIPPGNAMPLEYNIGYLNGGKGCYLGQELIARTHHTGVVRKRTVPLKLMDPKAESSHFESGARVSTSEGKAAGKLCMVYGQYGTGLMRLEMLKKEEKFYVKDKEGKDIELVASTPQWWPCKRHET</sequence>
<evidence type="ECO:0000256" key="2">
    <source>
        <dbReference type="ARBA" id="ARBA00022946"/>
    </source>
</evidence>
<gene>
    <name evidence="5" type="ORF">PLOB_00017814</name>
</gene>
<dbReference type="PANTHER" id="PTHR22602">
    <property type="entry name" value="TRANSFERASE CAF17, MITOCHONDRIAL-RELATED"/>
    <property type="match status" value="1"/>
</dbReference>
<name>A0ABN8NL58_9CNID</name>
<evidence type="ECO:0000313" key="5">
    <source>
        <dbReference type="EMBL" id="CAH3108343.1"/>
    </source>
</evidence>
<dbReference type="PANTHER" id="PTHR22602:SF0">
    <property type="entry name" value="TRANSFERASE CAF17, MITOCHONDRIAL-RELATED"/>
    <property type="match status" value="1"/>
</dbReference>
<keyword evidence="3" id="KW-0496">Mitochondrion</keyword>
<dbReference type="Gene3D" id="3.30.1360.120">
    <property type="entry name" value="Probable tRNA modification gtpase trme, domain 1"/>
    <property type="match status" value="2"/>
</dbReference>
<evidence type="ECO:0000256" key="3">
    <source>
        <dbReference type="ARBA" id="ARBA00023128"/>
    </source>
</evidence>
<dbReference type="InterPro" id="IPR057460">
    <property type="entry name" value="CAF17_C"/>
</dbReference>
<dbReference type="InterPro" id="IPR045179">
    <property type="entry name" value="YgfZ/GcvT"/>
</dbReference>
<accession>A0ABN8NL58</accession>
<organism evidence="5 6">
    <name type="scientific">Porites lobata</name>
    <dbReference type="NCBI Taxonomy" id="104759"/>
    <lineage>
        <taxon>Eukaryota</taxon>
        <taxon>Metazoa</taxon>
        <taxon>Cnidaria</taxon>
        <taxon>Anthozoa</taxon>
        <taxon>Hexacorallia</taxon>
        <taxon>Scleractinia</taxon>
        <taxon>Fungiina</taxon>
        <taxon>Poritidae</taxon>
        <taxon>Porites</taxon>
    </lineage>
</organism>
<evidence type="ECO:0000259" key="4">
    <source>
        <dbReference type="Pfam" id="PF25455"/>
    </source>
</evidence>
<evidence type="ECO:0000256" key="1">
    <source>
        <dbReference type="ARBA" id="ARBA00004173"/>
    </source>
</evidence>
<proteinExistence type="predicted"/>
<dbReference type="SUPFAM" id="SSF103025">
    <property type="entry name" value="Folate-binding domain"/>
    <property type="match status" value="1"/>
</dbReference>
<dbReference type="NCBIfam" id="TIGR03317">
    <property type="entry name" value="ygfZ_signature"/>
    <property type="match status" value="1"/>
</dbReference>
<protein>
    <recommendedName>
        <fullName evidence="4">CAF17 C-terminal domain-containing protein</fullName>
    </recommendedName>
</protein>
<dbReference type="Pfam" id="PF25455">
    <property type="entry name" value="Beta-barrel_CAF17_C"/>
    <property type="match status" value="1"/>
</dbReference>
<reference evidence="5 6" key="1">
    <citation type="submission" date="2022-05" db="EMBL/GenBank/DDBJ databases">
        <authorList>
            <consortium name="Genoscope - CEA"/>
            <person name="William W."/>
        </authorList>
    </citation>
    <scope>NUCLEOTIDE SEQUENCE [LARGE SCALE GENOMIC DNA]</scope>
</reference>
<feature type="domain" description="CAF17 C-terminal" evidence="4">
    <location>
        <begin position="258"/>
        <end position="337"/>
    </location>
</feature>
<dbReference type="InterPro" id="IPR017703">
    <property type="entry name" value="YgfZ/GCV_T_CS"/>
</dbReference>
<evidence type="ECO:0000313" key="6">
    <source>
        <dbReference type="Proteomes" id="UP001159405"/>
    </source>
</evidence>
<dbReference type="EMBL" id="CALNXK010000021">
    <property type="protein sequence ID" value="CAH3108343.1"/>
    <property type="molecule type" value="Genomic_DNA"/>
</dbReference>
<comment type="caution">
    <text evidence="5">The sequence shown here is derived from an EMBL/GenBank/DDBJ whole genome shotgun (WGS) entry which is preliminary data.</text>
</comment>
<dbReference type="Proteomes" id="UP001159405">
    <property type="component" value="Unassembled WGS sequence"/>
</dbReference>
<comment type="subcellular location">
    <subcellularLocation>
        <location evidence="1">Mitochondrion</location>
    </subcellularLocation>
</comment>
<keyword evidence="2" id="KW-0809">Transit peptide</keyword>